<name>A0ACC3DI21_9PEZI</name>
<evidence type="ECO:0000313" key="1">
    <source>
        <dbReference type="EMBL" id="KAK3076339.1"/>
    </source>
</evidence>
<gene>
    <name evidence="1" type="ORF">LTS18_013285</name>
</gene>
<evidence type="ECO:0000313" key="2">
    <source>
        <dbReference type="Proteomes" id="UP001186974"/>
    </source>
</evidence>
<accession>A0ACC3DI21</accession>
<feature type="non-terminal residue" evidence="1">
    <location>
        <position position="1"/>
    </location>
</feature>
<comment type="caution">
    <text evidence="1">The sequence shown here is derived from an EMBL/GenBank/DDBJ whole genome shotgun (WGS) entry which is preliminary data.</text>
</comment>
<reference evidence="1" key="1">
    <citation type="submission" date="2024-09" db="EMBL/GenBank/DDBJ databases">
        <title>Black Yeasts Isolated from many extreme environments.</title>
        <authorList>
            <person name="Coleine C."/>
            <person name="Stajich J.E."/>
            <person name="Selbmann L."/>
        </authorList>
    </citation>
    <scope>NUCLEOTIDE SEQUENCE</scope>
    <source>
        <strain evidence="1">CCFEE 5737</strain>
    </source>
</reference>
<feature type="non-terminal residue" evidence="1">
    <location>
        <position position="323"/>
    </location>
</feature>
<keyword evidence="2" id="KW-1185">Reference proteome</keyword>
<dbReference type="EMBL" id="JAWDJW010004087">
    <property type="protein sequence ID" value="KAK3076339.1"/>
    <property type="molecule type" value="Genomic_DNA"/>
</dbReference>
<protein>
    <submittedName>
        <fullName evidence="1">Uncharacterized protein</fullName>
    </submittedName>
</protein>
<sequence>GQRFILRKKPSGTIISPVAHQVDREYRVLKALGSVKDFPVPKVYCLCMDSSVIGTAFYVMEFVKGRIITDPDLGELSPSDRRKAWFSMAETLAWMHSLDPDEIGLGGYGKKNDFYLRHCNTFSRIEAQQAKVTDVKTGQPLGRAHEKYDEITDFVRKNVPDNRYAIVHGDYKFDNVILHPTEPRVIAILDWELSTIGHPLMDAVYMVSPYWNEATKAGDPSVQRKSNPYSLEILNESGMPHPDELFDRYSQITKWDPRKPERDWEVAKIFHHVRGGTISHGIQARTISGQASSEFSHIYFENTKRALDNALERVRTLKGEGNV</sequence>
<organism evidence="1 2">
    <name type="scientific">Coniosporium uncinatum</name>
    <dbReference type="NCBI Taxonomy" id="93489"/>
    <lineage>
        <taxon>Eukaryota</taxon>
        <taxon>Fungi</taxon>
        <taxon>Dikarya</taxon>
        <taxon>Ascomycota</taxon>
        <taxon>Pezizomycotina</taxon>
        <taxon>Dothideomycetes</taxon>
        <taxon>Dothideomycetes incertae sedis</taxon>
        <taxon>Coniosporium</taxon>
    </lineage>
</organism>
<dbReference type="Proteomes" id="UP001186974">
    <property type="component" value="Unassembled WGS sequence"/>
</dbReference>
<proteinExistence type="predicted"/>